<proteinExistence type="predicted"/>
<evidence type="ECO:0000313" key="1">
    <source>
        <dbReference type="EMBL" id="CAA9510020.1"/>
    </source>
</evidence>
<reference evidence="1" key="1">
    <citation type="submission" date="2020-02" db="EMBL/GenBank/DDBJ databases">
        <authorList>
            <person name="Meier V. D."/>
        </authorList>
    </citation>
    <scope>NUCLEOTIDE SEQUENCE</scope>
    <source>
        <strain evidence="1">AVDCRST_MAG91</strain>
    </source>
</reference>
<dbReference type="InterPro" id="IPR011044">
    <property type="entry name" value="Quino_amine_DH_bsu"/>
</dbReference>
<dbReference type="EMBL" id="CADCVX010000305">
    <property type="protein sequence ID" value="CAA9510020.1"/>
    <property type="molecule type" value="Genomic_DNA"/>
</dbReference>
<name>A0A6J4SZQ8_9SPHN</name>
<accession>A0A6J4SZQ8</accession>
<organism evidence="1">
    <name type="scientific">uncultured Sphingomonadaceae bacterium</name>
    <dbReference type="NCBI Taxonomy" id="169976"/>
    <lineage>
        <taxon>Bacteria</taxon>
        <taxon>Pseudomonadati</taxon>
        <taxon>Pseudomonadota</taxon>
        <taxon>Alphaproteobacteria</taxon>
        <taxon>Sphingomonadales</taxon>
        <taxon>Sphingomonadaceae</taxon>
        <taxon>environmental samples</taxon>
    </lineage>
</organism>
<dbReference type="AlphaFoldDB" id="A0A6J4SZQ8"/>
<dbReference type="SUPFAM" id="SSF50969">
    <property type="entry name" value="YVTN repeat-like/Quinoprotein amine dehydrogenase"/>
    <property type="match status" value="1"/>
</dbReference>
<sequence>MTASLALLAAVAQAAAESPRVVARFAAPEARQGVAVGPTRFYAIDNSSIAAYDKRTGKRLNTWKGDPALFPHLNSCSVVGPDLVCASSNYPAVPHASSVELFDAATLRHKRSYSLGPGVGSLTWIARRDGAWWAAFANYDGRGGEPGRDHRWTTLVRMDDAFRRTAAWLFPPTVLAAFAPYSNAGGDWGPDGLLYVTGHDRREVYRLRLPAAGATLVHLGTVPISTAGQAIAFDPARKGLLWSIDRSRREVVATRLLGG</sequence>
<protein>
    <submittedName>
        <fullName evidence="1">Uncharacterized protein</fullName>
    </submittedName>
</protein>
<gene>
    <name evidence="1" type="ORF">AVDCRST_MAG91-1571</name>
</gene>